<sequence>MHARFQPFAHAFRASRQWTQYSQAHQRPRITAFICQSCHRNFSLRSPLSALRKITQASRRRVSTAAQNVKDKKYAEQIVIYEAGSNRTAFIGTWKAIALFQFGVCTVWLAPHLYLNQNQPDKSIRVFQTVGVMALATIPSIILSFITAPFVTSIKLWPIPPHARHSLTALRSFAANLPTTTKLTFQTLRIFPMPKHTTIYAHELRALPPRRFRFANIELPKSAAWAQRQREKSLLKRAWEFVEERRFKFYIKESRAYTIKTGVPGVWEEVARGIRERTEREGEKKGEKKVGRERRDVAKKPVPVKKDMRMRMPEVKRQTSRRV</sequence>
<feature type="transmembrane region" description="Helical" evidence="2">
    <location>
        <begin position="96"/>
        <end position="114"/>
    </location>
</feature>
<keyword evidence="2" id="KW-0472">Membrane</keyword>
<dbReference type="Proteomes" id="UP000799764">
    <property type="component" value="Unassembled WGS sequence"/>
</dbReference>
<comment type="caution">
    <text evidence="3">The sequence shown here is derived from an EMBL/GenBank/DDBJ whole genome shotgun (WGS) entry which is preliminary data.</text>
</comment>
<evidence type="ECO:0000313" key="4">
    <source>
        <dbReference type="Proteomes" id="UP000799764"/>
    </source>
</evidence>
<protein>
    <submittedName>
        <fullName evidence="3">Uncharacterized protein</fullName>
    </submittedName>
</protein>
<feature type="region of interest" description="Disordered" evidence="1">
    <location>
        <begin position="277"/>
        <end position="323"/>
    </location>
</feature>
<reference evidence="3" key="1">
    <citation type="journal article" date="2020" name="Stud. Mycol.">
        <title>101 Dothideomycetes genomes: a test case for predicting lifestyles and emergence of pathogens.</title>
        <authorList>
            <person name="Haridas S."/>
            <person name="Albert R."/>
            <person name="Binder M."/>
            <person name="Bloem J."/>
            <person name="Labutti K."/>
            <person name="Salamov A."/>
            <person name="Andreopoulos B."/>
            <person name="Baker S."/>
            <person name="Barry K."/>
            <person name="Bills G."/>
            <person name="Bluhm B."/>
            <person name="Cannon C."/>
            <person name="Castanera R."/>
            <person name="Culley D."/>
            <person name="Daum C."/>
            <person name="Ezra D."/>
            <person name="Gonzalez J."/>
            <person name="Henrissat B."/>
            <person name="Kuo A."/>
            <person name="Liang C."/>
            <person name="Lipzen A."/>
            <person name="Lutzoni F."/>
            <person name="Magnuson J."/>
            <person name="Mondo S."/>
            <person name="Nolan M."/>
            <person name="Ohm R."/>
            <person name="Pangilinan J."/>
            <person name="Park H.-J."/>
            <person name="Ramirez L."/>
            <person name="Alfaro M."/>
            <person name="Sun H."/>
            <person name="Tritt A."/>
            <person name="Yoshinaga Y."/>
            <person name="Zwiers L.-H."/>
            <person name="Turgeon B."/>
            <person name="Goodwin S."/>
            <person name="Spatafora J."/>
            <person name="Crous P."/>
            <person name="Grigoriev I."/>
        </authorList>
    </citation>
    <scope>NUCLEOTIDE SEQUENCE</scope>
    <source>
        <strain evidence="3">CBS 690.94</strain>
    </source>
</reference>
<organism evidence="3 4">
    <name type="scientific">Karstenula rhodostoma CBS 690.94</name>
    <dbReference type="NCBI Taxonomy" id="1392251"/>
    <lineage>
        <taxon>Eukaryota</taxon>
        <taxon>Fungi</taxon>
        <taxon>Dikarya</taxon>
        <taxon>Ascomycota</taxon>
        <taxon>Pezizomycotina</taxon>
        <taxon>Dothideomycetes</taxon>
        <taxon>Pleosporomycetidae</taxon>
        <taxon>Pleosporales</taxon>
        <taxon>Massarineae</taxon>
        <taxon>Didymosphaeriaceae</taxon>
        <taxon>Karstenula</taxon>
    </lineage>
</organism>
<feature type="compositionally biased region" description="Basic and acidic residues" evidence="1">
    <location>
        <begin position="277"/>
        <end position="317"/>
    </location>
</feature>
<keyword evidence="2" id="KW-0812">Transmembrane</keyword>
<dbReference type="AlphaFoldDB" id="A0A9P4P725"/>
<dbReference type="EMBL" id="MU001511">
    <property type="protein sequence ID" value="KAF2438676.1"/>
    <property type="molecule type" value="Genomic_DNA"/>
</dbReference>
<name>A0A9P4P725_9PLEO</name>
<evidence type="ECO:0000313" key="3">
    <source>
        <dbReference type="EMBL" id="KAF2438676.1"/>
    </source>
</evidence>
<dbReference type="OrthoDB" id="2386090at2759"/>
<feature type="transmembrane region" description="Helical" evidence="2">
    <location>
        <begin position="126"/>
        <end position="151"/>
    </location>
</feature>
<proteinExistence type="predicted"/>
<keyword evidence="4" id="KW-1185">Reference proteome</keyword>
<evidence type="ECO:0000256" key="1">
    <source>
        <dbReference type="SAM" id="MobiDB-lite"/>
    </source>
</evidence>
<evidence type="ECO:0000256" key="2">
    <source>
        <dbReference type="SAM" id="Phobius"/>
    </source>
</evidence>
<gene>
    <name evidence="3" type="ORF">P171DRAFT_397747</name>
</gene>
<accession>A0A9P4P725</accession>
<keyword evidence="2" id="KW-1133">Transmembrane helix</keyword>